<evidence type="ECO:0000256" key="1">
    <source>
        <dbReference type="ARBA" id="ARBA00001668"/>
    </source>
</evidence>
<protein>
    <recommendedName>
        <fullName evidence="15">Formamidopyrimidine-DNA glycosylase</fullName>
        <shortName evidence="15">Fapy-DNA glycosylase</shortName>
        <ecNumber evidence="15">3.2.2.23</ecNumber>
    </recommendedName>
    <alternativeName>
        <fullName evidence="15">DNA-(apurinic or apyrimidinic site) lyase MutM</fullName>
        <shortName evidence="15">AP lyase MutM</shortName>
        <ecNumber evidence="15">4.2.99.18</ecNumber>
    </alternativeName>
</protein>
<keyword evidence="9 15" id="KW-0238">DNA-binding</keyword>
<dbReference type="GO" id="GO:0006284">
    <property type="term" value="P:base-excision repair"/>
    <property type="evidence" value="ECO:0007669"/>
    <property type="project" value="InterPro"/>
</dbReference>
<evidence type="ECO:0000313" key="18">
    <source>
        <dbReference type="EMBL" id="MBN9412399.1"/>
    </source>
</evidence>
<proteinExistence type="inferred from homology"/>
<feature type="domain" description="Formamidopyrimidine-DNA glycosylase catalytic" evidence="17">
    <location>
        <begin position="2"/>
        <end position="117"/>
    </location>
</feature>
<dbReference type="InterPro" id="IPR010979">
    <property type="entry name" value="Ribosomal_uS13-like_H2TH"/>
</dbReference>
<feature type="binding site" evidence="15">
    <location>
        <position position="114"/>
    </location>
    <ligand>
        <name>DNA</name>
        <dbReference type="ChEBI" id="CHEBI:16991"/>
    </ligand>
</feature>
<dbReference type="EC" id="4.2.99.18" evidence="15"/>
<accession>A0A8J7PV84</accession>
<keyword evidence="6 15" id="KW-0863">Zinc-finger</keyword>
<dbReference type="CDD" id="cd08966">
    <property type="entry name" value="EcFpg-like_N"/>
    <property type="match status" value="1"/>
</dbReference>
<dbReference type="GO" id="GO:0140078">
    <property type="term" value="F:class I DNA-(apurinic or apyrimidinic site) endonuclease activity"/>
    <property type="evidence" value="ECO:0007669"/>
    <property type="project" value="UniProtKB-EC"/>
</dbReference>
<comment type="caution">
    <text evidence="18">The sequence shown here is derived from an EMBL/GenBank/DDBJ whole genome shotgun (WGS) entry which is preliminary data.</text>
</comment>
<dbReference type="Gene3D" id="1.10.8.50">
    <property type="match status" value="1"/>
</dbReference>
<name>A0A8J7PV84_9PROT</name>
<dbReference type="InterPro" id="IPR020629">
    <property type="entry name" value="FPG_Glyclase"/>
</dbReference>
<dbReference type="SUPFAM" id="SSF81624">
    <property type="entry name" value="N-terminal domain of MutM-like DNA repair proteins"/>
    <property type="match status" value="1"/>
</dbReference>
<keyword evidence="12 15" id="KW-0511">Multifunctional enzyme</keyword>
<feature type="active site" description="Proton donor; for beta-elimination activity" evidence="15">
    <location>
        <position position="58"/>
    </location>
</feature>
<dbReference type="PANTHER" id="PTHR22993:SF9">
    <property type="entry name" value="FORMAMIDOPYRIMIDINE-DNA GLYCOSYLASE"/>
    <property type="match status" value="1"/>
</dbReference>
<keyword evidence="5 15" id="KW-0227">DNA damage</keyword>
<feature type="active site" description="Proton donor" evidence="15">
    <location>
        <position position="3"/>
    </location>
</feature>
<dbReference type="Gene3D" id="3.20.190.10">
    <property type="entry name" value="MutM-like, N-terminal"/>
    <property type="match status" value="1"/>
</dbReference>
<feature type="binding site" evidence="15">
    <location>
        <position position="157"/>
    </location>
    <ligand>
        <name>DNA</name>
        <dbReference type="ChEBI" id="CHEBI:16991"/>
    </ligand>
</feature>
<comment type="cofactor">
    <cofactor evidence="15">
        <name>Zn(2+)</name>
        <dbReference type="ChEBI" id="CHEBI:29105"/>
    </cofactor>
    <text evidence="15">Binds 1 zinc ion per subunit.</text>
</comment>
<evidence type="ECO:0000256" key="3">
    <source>
        <dbReference type="ARBA" id="ARBA00011245"/>
    </source>
</evidence>
<keyword evidence="11 15" id="KW-0456">Lyase</keyword>
<evidence type="ECO:0000256" key="15">
    <source>
        <dbReference type="HAMAP-Rule" id="MF_00103"/>
    </source>
</evidence>
<dbReference type="SMART" id="SM00898">
    <property type="entry name" value="Fapy_DNA_glyco"/>
    <property type="match status" value="1"/>
</dbReference>
<evidence type="ECO:0000256" key="2">
    <source>
        <dbReference type="ARBA" id="ARBA00009409"/>
    </source>
</evidence>
<evidence type="ECO:0000256" key="14">
    <source>
        <dbReference type="ARBA" id="ARBA00044632"/>
    </source>
</evidence>
<keyword evidence="7 15" id="KW-0378">Hydrolase</keyword>
<gene>
    <name evidence="15 18" type="primary">mutM</name>
    <name evidence="15" type="synonym">fpg</name>
    <name evidence="18" type="ORF">J0H12_00535</name>
</gene>
<dbReference type="InterPro" id="IPR012319">
    <property type="entry name" value="FPG_cat"/>
</dbReference>
<evidence type="ECO:0000259" key="17">
    <source>
        <dbReference type="PROSITE" id="PS51068"/>
    </source>
</evidence>
<dbReference type="GO" id="GO:0008270">
    <property type="term" value="F:zinc ion binding"/>
    <property type="evidence" value="ECO:0007669"/>
    <property type="project" value="UniProtKB-UniRule"/>
</dbReference>
<dbReference type="SUPFAM" id="SSF57716">
    <property type="entry name" value="Glucocorticoid receptor-like (DNA-binding domain)"/>
    <property type="match status" value="1"/>
</dbReference>
<evidence type="ECO:0000256" key="8">
    <source>
        <dbReference type="ARBA" id="ARBA00022833"/>
    </source>
</evidence>
<evidence type="ECO:0000256" key="6">
    <source>
        <dbReference type="ARBA" id="ARBA00022771"/>
    </source>
</evidence>
<dbReference type="GO" id="GO:0003684">
    <property type="term" value="F:damaged DNA binding"/>
    <property type="evidence" value="ECO:0007669"/>
    <property type="project" value="InterPro"/>
</dbReference>
<dbReference type="AlphaFoldDB" id="A0A8J7PV84"/>
<evidence type="ECO:0000256" key="11">
    <source>
        <dbReference type="ARBA" id="ARBA00023239"/>
    </source>
</evidence>
<dbReference type="NCBIfam" id="TIGR00577">
    <property type="entry name" value="fpg"/>
    <property type="match status" value="1"/>
</dbReference>
<evidence type="ECO:0000313" key="19">
    <source>
        <dbReference type="Proteomes" id="UP000664414"/>
    </source>
</evidence>
<comment type="catalytic activity">
    <reaction evidence="14 15">
        <text>2'-deoxyribonucleotide-(2'-deoxyribose 5'-phosphate)-2'-deoxyribonucleotide-DNA = a 3'-end 2'-deoxyribonucleotide-(2,3-dehydro-2,3-deoxyribose 5'-phosphate)-DNA + a 5'-end 5'-phospho-2'-deoxyribonucleoside-DNA + H(+)</text>
        <dbReference type="Rhea" id="RHEA:66592"/>
        <dbReference type="Rhea" id="RHEA-COMP:13180"/>
        <dbReference type="Rhea" id="RHEA-COMP:16897"/>
        <dbReference type="Rhea" id="RHEA-COMP:17067"/>
        <dbReference type="ChEBI" id="CHEBI:15378"/>
        <dbReference type="ChEBI" id="CHEBI:136412"/>
        <dbReference type="ChEBI" id="CHEBI:157695"/>
        <dbReference type="ChEBI" id="CHEBI:167181"/>
        <dbReference type="EC" id="4.2.99.18"/>
    </reaction>
</comment>
<dbReference type="NCBIfam" id="NF002211">
    <property type="entry name" value="PRK01103.1"/>
    <property type="match status" value="1"/>
</dbReference>
<evidence type="ECO:0000256" key="13">
    <source>
        <dbReference type="ARBA" id="ARBA00023295"/>
    </source>
</evidence>
<dbReference type="Proteomes" id="UP000664414">
    <property type="component" value="Unassembled WGS sequence"/>
</dbReference>
<feature type="active site" description="Proton donor; for delta-elimination activity" evidence="15">
    <location>
        <position position="267"/>
    </location>
</feature>
<dbReference type="HAMAP" id="MF_00103">
    <property type="entry name" value="Fapy_DNA_glycosyl"/>
    <property type="match status" value="1"/>
</dbReference>
<dbReference type="PROSITE" id="PS51066">
    <property type="entry name" value="ZF_FPG_2"/>
    <property type="match status" value="1"/>
</dbReference>
<keyword evidence="13 15" id="KW-0326">Glycosidase</keyword>
<dbReference type="InterPro" id="IPR015886">
    <property type="entry name" value="H2TH_FPG"/>
</dbReference>
<keyword evidence="8 15" id="KW-0862">Zinc</keyword>
<dbReference type="FunFam" id="1.10.8.50:FF:000003">
    <property type="entry name" value="Formamidopyrimidine-DNA glycosylase"/>
    <property type="match status" value="1"/>
</dbReference>
<dbReference type="GO" id="GO:0034039">
    <property type="term" value="F:8-oxo-7,8-dihydroguanine DNA N-glycosylase activity"/>
    <property type="evidence" value="ECO:0007669"/>
    <property type="project" value="TreeGrafter"/>
</dbReference>
<feature type="binding site" evidence="15">
    <location>
        <position position="95"/>
    </location>
    <ligand>
        <name>DNA</name>
        <dbReference type="ChEBI" id="CHEBI:16991"/>
    </ligand>
</feature>
<organism evidence="18 19">
    <name type="scientific">Candidatus Paracaedimonas acanthamoebae</name>
    <dbReference type="NCBI Taxonomy" id="244581"/>
    <lineage>
        <taxon>Bacteria</taxon>
        <taxon>Pseudomonadati</taxon>
        <taxon>Pseudomonadota</taxon>
        <taxon>Alphaproteobacteria</taxon>
        <taxon>Holosporales</taxon>
        <taxon>Caedimonadaceae</taxon>
        <taxon>Candidatus Paracaedimonas</taxon>
    </lineage>
</organism>
<comment type="function">
    <text evidence="15">Involved in base excision repair of DNA damaged by oxidation or by mutagenic agents. Acts as DNA glycosylase that recognizes and removes damaged bases. Has a preference for oxidized purines, such as 7,8-dihydro-8-oxoguanine (8-oxoG). Has AP (apurinic/apyrimidinic) lyase activity and introduces nicks in the DNA strand. Cleaves the DNA backbone by beta-delta elimination to generate a single-strand break at the site of the removed base with both 3'- and 5'-phosphates.</text>
</comment>
<comment type="similarity">
    <text evidence="2 15">Belongs to the FPG family.</text>
</comment>
<evidence type="ECO:0000256" key="7">
    <source>
        <dbReference type="ARBA" id="ARBA00022801"/>
    </source>
</evidence>
<dbReference type="Pfam" id="PF06827">
    <property type="entry name" value="zf-FPG_IleRS"/>
    <property type="match status" value="1"/>
</dbReference>
<evidence type="ECO:0000256" key="4">
    <source>
        <dbReference type="ARBA" id="ARBA00022723"/>
    </source>
</evidence>
<comment type="catalytic activity">
    <reaction evidence="1 15">
        <text>Hydrolysis of DNA containing ring-opened 7-methylguanine residues, releasing 2,6-diamino-4-hydroxy-5-(N-methyl)formamidopyrimidine.</text>
        <dbReference type="EC" id="3.2.2.23"/>
    </reaction>
</comment>
<sequence length="277" mass="31714">MPELPEVESVKVNLEKCILDQTIEKVEVHHRGLRWPISSNFEEMLKGQKVKKLVRRAKYLLLYFEKADFILLWHLGMSGRVQIIAPEELNPRQAHDHVEITFFSGLTLRFRDPRRFGAMLLVPLEELSSFSLLSSLGIEPLDKDFSATFLLRLFKNRSLSLKAALLNQKIIAGLGNIYACEALHRAKLSPLRLAETITHQEAEFLVKTIQDILKKAIAAGGSTLKDHRQPDGKKGAFQDTFMVYNREGEKCLQCDDMEIKRILQSNRSTFYCGKCQK</sequence>
<dbReference type="Pfam" id="PF06831">
    <property type="entry name" value="H2TH"/>
    <property type="match status" value="1"/>
</dbReference>
<keyword evidence="4 15" id="KW-0479">Metal-binding</keyword>
<evidence type="ECO:0000256" key="9">
    <source>
        <dbReference type="ARBA" id="ARBA00023125"/>
    </source>
</evidence>
<evidence type="ECO:0000256" key="5">
    <source>
        <dbReference type="ARBA" id="ARBA00022763"/>
    </source>
</evidence>
<evidence type="ECO:0000256" key="10">
    <source>
        <dbReference type="ARBA" id="ARBA00023204"/>
    </source>
</evidence>
<dbReference type="PROSITE" id="PS51068">
    <property type="entry name" value="FPG_CAT"/>
    <property type="match status" value="1"/>
</dbReference>
<comment type="subunit">
    <text evidence="3 15">Monomer.</text>
</comment>
<keyword evidence="10 15" id="KW-0234">DNA repair</keyword>
<dbReference type="PANTHER" id="PTHR22993">
    <property type="entry name" value="FORMAMIDOPYRIMIDINE-DNA GLYCOSYLASE"/>
    <property type="match status" value="1"/>
</dbReference>
<dbReference type="EMBL" id="JAFKGL010000010">
    <property type="protein sequence ID" value="MBN9412399.1"/>
    <property type="molecule type" value="Genomic_DNA"/>
</dbReference>
<evidence type="ECO:0000259" key="16">
    <source>
        <dbReference type="PROSITE" id="PS51066"/>
    </source>
</evidence>
<dbReference type="InterPro" id="IPR035937">
    <property type="entry name" value="FPG_N"/>
</dbReference>
<reference evidence="18" key="1">
    <citation type="submission" date="2021-02" db="EMBL/GenBank/DDBJ databases">
        <title>Thiocyanate and organic carbon inputs drive convergent selection for specific autotrophic Afipia and Thiobacillus strains within complex microbiomes.</title>
        <authorList>
            <person name="Huddy R.J."/>
            <person name="Sachdeva R."/>
            <person name="Kadzinga F."/>
            <person name="Kantor R.S."/>
            <person name="Harrison S.T.L."/>
            <person name="Banfield J.F."/>
        </authorList>
    </citation>
    <scope>NUCLEOTIDE SEQUENCE</scope>
    <source>
        <strain evidence="18">SCN18_10_11_15_R4_P_38_20</strain>
    </source>
</reference>
<feature type="active site" description="Schiff-base intermediate with DNA" evidence="15">
    <location>
        <position position="2"/>
    </location>
</feature>
<dbReference type="EC" id="3.2.2.23" evidence="15"/>
<dbReference type="SUPFAM" id="SSF46946">
    <property type="entry name" value="S13-like H2TH domain"/>
    <property type="match status" value="1"/>
</dbReference>
<feature type="domain" description="FPG-type" evidence="16">
    <location>
        <begin position="242"/>
        <end position="277"/>
    </location>
</feature>
<dbReference type="InterPro" id="IPR010663">
    <property type="entry name" value="Znf_FPG/IleRS"/>
</dbReference>
<dbReference type="Pfam" id="PF01149">
    <property type="entry name" value="Fapy_DNA_glyco"/>
    <property type="match status" value="1"/>
</dbReference>
<dbReference type="SMART" id="SM01232">
    <property type="entry name" value="H2TH"/>
    <property type="match status" value="1"/>
</dbReference>
<dbReference type="InterPro" id="IPR000214">
    <property type="entry name" value="Znf_DNA_glyclase/AP_lyase"/>
</dbReference>
<evidence type="ECO:0000256" key="12">
    <source>
        <dbReference type="ARBA" id="ARBA00023268"/>
    </source>
</evidence>